<gene>
    <name evidence="1" type="ORF">EF878_14440</name>
</gene>
<accession>A0A3N0FWT8</accession>
<dbReference type="Proteomes" id="UP000276061">
    <property type="component" value="Unassembled WGS sequence"/>
</dbReference>
<sequence>MAQSLTINDGGCRFHSESLVRLFVIDGYSLSTVIHYRRLFIVILWSGVIIETRPLPVKGQANGADRPVTLLP</sequence>
<protein>
    <submittedName>
        <fullName evidence="1">Uncharacterized protein</fullName>
    </submittedName>
</protein>
<proteinExistence type="predicted"/>
<comment type="caution">
    <text evidence="1">The sequence shown here is derived from an EMBL/GenBank/DDBJ whole genome shotgun (WGS) entry which is preliminary data.</text>
</comment>
<dbReference type="EMBL" id="RJLR01000025">
    <property type="protein sequence ID" value="RNM04617.1"/>
    <property type="molecule type" value="Genomic_DNA"/>
</dbReference>
<evidence type="ECO:0000313" key="1">
    <source>
        <dbReference type="EMBL" id="RNM04617.1"/>
    </source>
</evidence>
<evidence type="ECO:0000313" key="2">
    <source>
        <dbReference type="Proteomes" id="UP000276061"/>
    </source>
</evidence>
<reference evidence="1 2" key="1">
    <citation type="submission" date="2018-11" db="EMBL/GenBank/DDBJ databases">
        <title>Characterization of surface water Dickeya isolates.</title>
        <authorList>
            <person name="Van Gijsegem F."/>
            <person name="Pedron J."/>
        </authorList>
    </citation>
    <scope>NUCLEOTIDE SEQUENCE [LARGE SCALE GENOMIC DNA]</scope>
    <source>
        <strain evidence="1 2">FVG1-MFV-O17</strain>
    </source>
</reference>
<organism evidence="1 2">
    <name type="scientific">Dickeya undicola</name>
    <dbReference type="NCBI Taxonomy" id="1577887"/>
    <lineage>
        <taxon>Bacteria</taxon>
        <taxon>Pseudomonadati</taxon>
        <taxon>Pseudomonadota</taxon>
        <taxon>Gammaproteobacteria</taxon>
        <taxon>Enterobacterales</taxon>
        <taxon>Pectobacteriaceae</taxon>
        <taxon>Dickeya</taxon>
    </lineage>
</organism>
<name>A0A3N0FWT8_9GAMM</name>
<dbReference type="AlphaFoldDB" id="A0A3N0FWT8"/>